<dbReference type="InterPro" id="IPR007159">
    <property type="entry name" value="SpoVT-AbrB_dom"/>
</dbReference>
<proteinExistence type="predicted"/>
<gene>
    <name evidence="1" type="ORF">GGQ98_002915</name>
</gene>
<accession>A0A7W7B3C9</accession>
<dbReference type="RefSeq" id="WP_341534224.1">
    <property type="nucleotide sequence ID" value="NZ_JACHNZ010000039.1"/>
</dbReference>
<keyword evidence="2" id="KW-1185">Reference proteome</keyword>
<protein>
    <submittedName>
        <fullName evidence="1">AbrB family looped-hinge helix DNA binding protein</fullName>
    </submittedName>
</protein>
<dbReference type="InterPro" id="IPR037914">
    <property type="entry name" value="SpoVT-AbrB_sf"/>
</dbReference>
<dbReference type="EMBL" id="JACHNZ010000039">
    <property type="protein sequence ID" value="MBB4633281.1"/>
    <property type="molecule type" value="Genomic_DNA"/>
</dbReference>
<evidence type="ECO:0000313" key="2">
    <source>
        <dbReference type="Proteomes" id="UP000566324"/>
    </source>
</evidence>
<dbReference type="SUPFAM" id="SSF89447">
    <property type="entry name" value="AbrB/MazE/MraZ-like"/>
    <property type="match status" value="1"/>
</dbReference>
<dbReference type="AlphaFoldDB" id="A0A7W7B3C9"/>
<dbReference type="NCBIfam" id="TIGR01439">
    <property type="entry name" value="lp_hng_hel_AbrB"/>
    <property type="match status" value="1"/>
</dbReference>
<dbReference type="Proteomes" id="UP000566324">
    <property type="component" value="Unassembled WGS sequence"/>
</dbReference>
<comment type="caution">
    <text evidence="1">The sequence shown here is derived from an EMBL/GenBank/DDBJ whole genome shotgun (WGS) entry which is preliminary data.</text>
</comment>
<sequence length="91" mass="9704">MAAAQERLTTTISTKGQVILPKAVRDLRHWPAGTRLAVENTAEGVLLKLAPVFPPSSIDQVFGSLKHKGAALSVEGMETAVAAEAKRRARD</sequence>
<organism evidence="1 2">
    <name type="scientific">Sphingosinicella soli</name>
    <dbReference type="NCBI Taxonomy" id="333708"/>
    <lineage>
        <taxon>Bacteria</taxon>
        <taxon>Pseudomonadati</taxon>
        <taxon>Pseudomonadota</taxon>
        <taxon>Alphaproteobacteria</taxon>
        <taxon>Sphingomonadales</taxon>
        <taxon>Sphingosinicellaceae</taxon>
        <taxon>Sphingosinicella</taxon>
    </lineage>
</organism>
<name>A0A7W7B3C9_9SPHN</name>
<evidence type="ECO:0000313" key="1">
    <source>
        <dbReference type="EMBL" id="MBB4633281.1"/>
    </source>
</evidence>
<reference evidence="1 2" key="1">
    <citation type="submission" date="2020-08" db="EMBL/GenBank/DDBJ databases">
        <title>Genomic Encyclopedia of Type Strains, Phase IV (KMG-IV): sequencing the most valuable type-strain genomes for metagenomic binning, comparative biology and taxonomic classification.</title>
        <authorList>
            <person name="Goeker M."/>
        </authorList>
    </citation>
    <scope>NUCLEOTIDE SEQUENCE [LARGE SCALE GENOMIC DNA]</scope>
    <source>
        <strain evidence="1 2">DSM 17328</strain>
    </source>
</reference>
<dbReference type="GO" id="GO:0003677">
    <property type="term" value="F:DNA binding"/>
    <property type="evidence" value="ECO:0007669"/>
    <property type="project" value="InterPro"/>
</dbReference>